<comment type="catalytic activity">
    <reaction evidence="15 17 19">
        <text>(6S)-NADHX + ADP = AMP + phosphate + NADH + H(+)</text>
        <dbReference type="Rhea" id="RHEA:32223"/>
        <dbReference type="ChEBI" id="CHEBI:15378"/>
        <dbReference type="ChEBI" id="CHEBI:43474"/>
        <dbReference type="ChEBI" id="CHEBI:57945"/>
        <dbReference type="ChEBI" id="CHEBI:64074"/>
        <dbReference type="ChEBI" id="CHEBI:456215"/>
        <dbReference type="ChEBI" id="CHEBI:456216"/>
        <dbReference type="EC" id="4.2.1.136"/>
    </reaction>
</comment>
<keyword evidence="5 18" id="KW-0479">Metal-binding</keyword>
<comment type="function">
    <text evidence="17">Catalyzes the dehydration of the S-form of NAD(P)HX at the expense of ADP, which is converted to AMP. Together with NAD(P)HX epimerase, which catalyzes the epimerization of the S- and R-forms, the enzyme allows the repair of both epimers of NAD(P)HX, a damaged form of NAD(P)H that is a result of enzymatic or heat-dependent hydration.</text>
</comment>
<dbReference type="EC" id="5.1.99.6" evidence="19"/>
<dbReference type="OrthoDB" id="9806925at2"/>
<keyword evidence="12 17" id="KW-0456">Lyase</keyword>
<evidence type="ECO:0000256" key="16">
    <source>
        <dbReference type="ARBA" id="ARBA00049209"/>
    </source>
</evidence>
<evidence type="ECO:0000256" key="9">
    <source>
        <dbReference type="ARBA" id="ARBA00022958"/>
    </source>
</evidence>
<dbReference type="GO" id="GO:0052855">
    <property type="term" value="F:ADP-dependent NAD(P)H-hydrate dehydratase activity"/>
    <property type="evidence" value="ECO:0007669"/>
    <property type="project" value="UniProtKB-UniRule"/>
</dbReference>
<dbReference type="RefSeq" id="WP_073146805.1">
    <property type="nucleotide sequence ID" value="NZ_FRAG01000004.1"/>
</dbReference>
<keyword evidence="11 18" id="KW-0413">Isomerase</keyword>
<organism evidence="22 23">
    <name type="scientific">Paramaledivibacter caminithermalis (strain DSM 15212 / CIP 107654 / DViRD3)</name>
    <name type="common">Clostridium caminithermale</name>
    <dbReference type="NCBI Taxonomy" id="1121301"/>
    <lineage>
        <taxon>Bacteria</taxon>
        <taxon>Bacillati</taxon>
        <taxon>Bacillota</taxon>
        <taxon>Clostridia</taxon>
        <taxon>Peptostreptococcales</taxon>
        <taxon>Caminicellaceae</taxon>
        <taxon>Paramaledivibacter</taxon>
    </lineage>
</organism>
<evidence type="ECO:0000256" key="3">
    <source>
        <dbReference type="ARBA" id="ARBA00006001"/>
    </source>
</evidence>
<evidence type="ECO:0000256" key="1">
    <source>
        <dbReference type="ARBA" id="ARBA00000013"/>
    </source>
</evidence>
<dbReference type="PROSITE" id="PS01050">
    <property type="entry name" value="YJEF_C_2"/>
    <property type="match status" value="1"/>
</dbReference>
<feature type="binding site" evidence="17">
    <location>
        <position position="452"/>
    </location>
    <ligand>
        <name>AMP</name>
        <dbReference type="ChEBI" id="CHEBI:456215"/>
    </ligand>
</feature>
<gene>
    <name evidence="17" type="primary">nnrD</name>
    <name evidence="18" type="synonym">nnrE</name>
    <name evidence="22" type="ORF">SAMN02745912_00505</name>
</gene>
<dbReference type="STRING" id="1121301.SAMN02745912_00505"/>
<feature type="binding site" evidence="17">
    <location>
        <position position="453"/>
    </location>
    <ligand>
        <name>(6S)-NADPHX</name>
        <dbReference type="ChEBI" id="CHEBI:64076"/>
    </ligand>
</feature>
<dbReference type="SUPFAM" id="SSF64153">
    <property type="entry name" value="YjeF N-terminal domain-like"/>
    <property type="match status" value="1"/>
</dbReference>
<dbReference type="CDD" id="cd01171">
    <property type="entry name" value="YXKO-related"/>
    <property type="match status" value="1"/>
</dbReference>
<feature type="binding site" evidence="17">
    <location>
        <position position="335"/>
    </location>
    <ligand>
        <name>(6S)-NADPHX</name>
        <dbReference type="ChEBI" id="CHEBI:64076"/>
    </ligand>
</feature>
<keyword evidence="10 17" id="KW-0520">NAD</keyword>
<evidence type="ECO:0000256" key="2">
    <source>
        <dbReference type="ARBA" id="ARBA00000909"/>
    </source>
</evidence>
<dbReference type="Gene3D" id="3.40.50.10260">
    <property type="entry name" value="YjeF N-terminal domain"/>
    <property type="match status" value="1"/>
</dbReference>
<dbReference type="InterPro" id="IPR017953">
    <property type="entry name" value="Carbohydrate_kinase_pred_CS"/>
</dbReference>
<feature type="domain" description="YjeF N-terminal" evidence="21">
    <location>
        <begin position="9"/>
        <end position="219"/>
    </location>
</feature>
<dbReference type="PROSITE" id="PS51385">
    <property type="entry name" value="YJEF_N"/>
    <property type="match status" value="1"/>
</dbReference>
<evidence type="ECO:0000256" key="8">
    <source>
        <dbReference type="ARBA" id="ARBA00022857"/>
    </source>
</evidence>
<evidence type="ECO:0000256" key="14">
    <source>
        <dbReference type="ARBA" id="ARBA00025153"/>
    </source>
</evidence>
<comment type="catalytic activity">
    <reaction evidence="2 18 19">
        <text>(6R)-NADPHX = (6S)-NADPHX</text>
        <dbReference type="Rhea" id="RHEA:32227"/>
        <dbReference type="ChEBI" id="CHEBI:64076"/>
        <dbReference type="ChEBI" id="CHEBI:64077"/>
        <dbReference type="EC" id="5.1.99.6"/>
    </reaction>
</comment>
<comment type="catalytic activity">
    <reaction evidence="16 17 19">
        <text>(6S)-NADPHX + ADP = AMP + phosphate + NADPH + H(+)</text>
        <dbReference type="Rhea" id="RHEA:32235"/>
        <dbReference type="ChEBI" id="CHEBI:15378"/>
        <dbReference type="ChEBI" id="CHEBI:43474"/>
        <dbReference type="ChEBI" id="CHEBI:57783"/>
        <dbReference type="ChEBI" id="CHEBI:64076"/>
        <dbReference type="ChEBI" id="CHEBI:456215"/>
        <dbReference type="ChEBI" id="CHEBI:456216"/>
        <dbReference type="EC" id="4.2.1.136"/>
    </reaction>
</comment>
<dbReference type="InterPro" id="IPR029056">
    <property type="entry name" value="Ribokinase-like"/>
</dbReference>
<feature type="binding site" evidence="18">
    <location>
        <position position="165"/>
    </location>
    <ligand>
        <name>K(+)</name>
        <dbReference type="ChEBI" id="CHEBI:29103"/>
    </ligand>
</feature>
<sequence length="521" mass="56216">MKVALSDEMKMIDRIAIEKYGIPGVVLMENAGKSVVDEIIKEFGFNANFTVVCGRGNNGGDGFVIARHLYDKGFKVKVFIVGDMKGIKGDSLINLNIIINMGVDIREIISDDDLMKLKETVIDYPIVIDALFGTGLNKDVQGIRERIINIINRYSKYTFAVDIPSGIGGNDGKVYKAAIRANKTITFALPKCGNLIYPGAEYNGKLIIKNIGIPNKIIENIELSHNLIDLGIIKYNLPSRRKNTHKGNYGKANIIAGSSGMTGAAILTCKSALRTGLGLLRLYIGESLNHIVKTSIPEIITVPLREIRKGVIGINHIDRIISDTKEASVLTIGPGCGNTAEVSEIIKQVIANVEVPIILDADGLNGLSKNIEWLSEKKTKIIITPHIGEMSRLTGIEIEEIQENLIKVARDFSQNWGVIVVLKGASTIIASPEGEVFINIKGNPGMATAGSGDVLTGIITGLVAQGLDPLEAAVTGVYIHGVTGDRVARDKGEYGLLAGDMVECIAYTIKDIVEKTKGDKI</sequence>
<keyword evidence="13" id="KW-0511">Multifunctional enzyme</keyword>
<evidence type="ECO:0000256" key="13">
    <source>
        <dbReference type="ARBA" id="ARBA00023268"/>
    </source>
</evidence>
<dbReference type="PANTHER" id="PTHR12592:SF0">
    <property type="entry name" value="ATP-DEPENDENT (S)-NAD(P)H-HYDRATE DEHYDRATASE"/>
    <property type="match status" value="1"/>
</dbReference>
<keyword evidence="6 17" id="KW-0547">Nucleotide-binding</keyword>
<keyword evidence="7 17" id="KW-0067">ATP-binding</keyword>
<comment type="function">
    <text evidence="14 19">Bifunctional enzyme that catalyzes the epimerization of the S- and R-forms of NAD(P)HX and the dehydration of the S-form of NAD(P)HX at the expense of ADP, which is converted to AMP. This allows the repair of both epimers of NAD(P)HX, a damaged form of NAD(P)H that is a result of enzymatic or heat-dependent hydration.</text>
</comment>
<evidence type="ECO:0000256" key="5">
    <source>
        <dbReference type="ARBA" id="ARBA00022723"/>
    </source>
</evidence>
<comment type="similarity">
    <text evidence="18">Belongs to the NnrE/AIBP family.</text>
</comment>
<comment type="subunit">
    <text evidence="17">Homotetramer.</text>
</comment>
<proteinExistence type="inferred from homology"/>
<keyword evidence="9 18" id="KW-0630">Potassium</keyword>
<accession>A0A1M6KRW3</accession>
<feature type="domain" description="YjeF C-terminal" evidence="20">
    <location>
        <begin position="229"/>
        <end position="512"/>
    </location>
</feature>
<feature type="binding site" evidence="17">
    <location>
        <begin position="423"/>
        <end position="427"/>
    </location>
    <ligand>
        <name>AMP</name>
        <dbReference type="ChEBI" id="CHEBI:456215"/>
    </ligand>
</feature>
<dbReference type="PANTHER" id="PTHR12592">
    <property type="entry name" value="ATP-DEPENDENT (S)-NAD(P)H-HYDRATE DEHYDRATASE FAMILY MEMBER"/>
    <property type="match status" value="1"/>
</dbReference>
<dbReference type="NCBIfam" id="TIGR00196">
    <property type="entry name" value="yjeF_cterm"/>
    <property type="match status" value="1"/>
</dbReference>
<dbReference type="Proteomes" id="UP000184465">
    <property type="component" value="Unassembled WGS sequence"/>
</dbReference>
<comment type="cofactor">
    <cofactor evidence="18 19">
        <name>K(+)</name>
        <dbReference type="ChEBI" id="CHEBI:29103"/>
    </cofactor>
    <text evidence="18 19">Binds 1 potassium ion per subunit.</text>
</comment>
<protein>
    <recommendedName>
        <fullName evidence="19">Bifunctional NAD(P)H-hydrate repair enzyme</fullName>
    </recommendedName>
    <alternativeName>
        <fullName evidence="19">Nicotinamide nucleotide repair protein</fullName>
    </alternativeName>
    <domain>
        <recommendedName>
            <fullName evidence="19">ADP-dependent (S)-NAD(P)H-hydrate dehydratase</fullName>
            <ecNumber evidence="19">4.2.1.136</ecNumber>
        </recommendedName>
        <alternativeName>
            <fullName evidence="19">ADP-dependent NAD(P)HX dehydratase</fullName>
        </alternativeName>
    </domain>
    <domain>
        <recommendedName>
            <fullName evidence="19">NAD(P)H-hydrate epimerase</fullName>
            <ecNumber evidence="19">5.1.99.6</ecNumber>
        </recommendedName>
    </domain>
</protein>
<evidence type="ECO:0000256" key="12">
    <source>
        <dbReference type="ARBA" id="ARBA00023239"/>
    </source>
</evidence>
<dbReference type="PIRSF" id="PIRSF017184">
    <property type="entry name" value="Nnr"/>
    <property type="match status" value="1"/>
</dbReference>
<comment type="caution">
    <text evidence="18">Lacks conserved residue(s) required for the propagation of feature annotation.</text>
</comment>
<evidence type="ECO:0000313" key="23">
    <source>
        <dbReference type="Proteomes" id="UP000184465"/>
    </source>
</evidence>
<evidence type="ECO:0000313" key="22">
    <source>
        <dbReference type="EMBL" id="SHJ61689.1"/>
    </source>
</evidence>
<keyword evidence="8 17" id="KW-0521">NADP</keyword>
<keyword evidence="23" id="KW-1185">Reference proteome</keyword>
<evidence type="ECO:0000256" key="10">
    <source>
        <dbReference type="ARBA" id="ARBA00023027"/>
    </source>
</evidence>
<dbReference type="NCBIfam" id="TIGR00197">
    <property type="entry name" value="yjeF_nterm"/>
    <property type="match status" value="1"/>
</dbReference>
<comment type="similarity">
    <text evidence="4 19">In the C-terminal section; belongs to the NnrD/CARKD family.</text>
</comment>
<dbReference type="InterPro" id="IPR004443">
    <property type="entry name" value="YjeF_N_dom"/>
</dbReference>
<name>A0A1M6KRW3_PARC5</name>
<dbReference type="InterPro" id="IPR036652">
    <property type="entry name" value="YjeF_N_dom_sf"/>
</dbReference>
<dbReference type="GO" id="GO:0110051">
    <property type="term" value="P:metabolite repair"/>
    <property type="evidence" value="ECO:0007669"/>
    <property type="project" value="TreeGrafter"/>
</dbReference>
<reference evidence="22 23" key="1">
    <citation type="submission" date="2016-11" db="EMBL/GenBank/DDBJ databases">
        <authorList>
            <person name="Jaros S."/>
            <person name="Januszkiewicz K."/>
            <person name="Wedrychowicz H."/>
        </authorList>
    </citation>
    <scope>NUCLEOTIDE SEQUENCE [LARGE SCALE GENOMIC DNA]</scope>
    <source>
        <strain evidence="22 23">DSM 15212</strain>
    </source>
</reference>
<comment type="function">
    <text evidence="18">Catalyzes the epimerization of the S- and R-forms of NAD(P)HX, a damaged form of NAD(P)H that is a result of enzymatic or heat-dependent hydration. This is a prerequisite for the S-specific NAD(P)H-hydrate dehydratase to allow the repair of both epimers of NAD(P)HX.</text>
</comment>
<feature type="binding site" evidence="18">
    <location>
        <begin position="57"/>
        <end position="61"/>
    </location>
    <ligand>
        <name>(6S)-NADPHX</name>
        <dbReference type="ChEBI" id="CHEBI:64076"/>
    </ligand>
</feature>
<feature type="binding site" evidence="17">
    <location>
        <position position="264"/>
    </location>
    <ligand>
        <name>(6S)-NADPHX</name>
        <dbReference type="ChEBI" id="CHEBI:64076"/>
    </ligand>
</feature>
<evidence type="ECO:0000256" key="6">
    <source>
        <dbReference type="ARBA" id="ARBA00022741"/>
    </source>
</evidence>
<evidence type="ECO:0000256" key="11">
    <source>
        <dbReference type="ARBA" id="ARBA00023235"/>
    </source>
</evidence>
<dbReference type="GO" id="GO:0052856">
    <property type="term" value="F:NAD(P)HX epimerase activity"/>
    <property type="evidence" value="ECO:0007669"/>
    <property type="project" value="UniProtKB-UniRule"/>
</dbReference>
<dbReference type="GO" id="GO:0005524">
    <property type="term" value="F:ATP binding"/>
    <property type="evidence" value="ECO:0007669"/>
    <property type="project" value="UniProtKB-UniRule"/>
</dbReference>
<comment type="similarity">
    <text evidence="3 19">In the N-terminal section; belongs to the NnrE/AIBP family.</text>
</comment>
<dbReference type="Pfam" id="PF03853">
    <property type="entry name" value="YjeF_N"/>
    <property type="match status" value="1"/>
</dbReference>
<dbReference type="Gene3D" id="3.40.1190.20">
    <property type="match status" value="1"/>
</dbReference>
<evidence type="ECO:0000259" key="21">
    <source>
        <dbReference type="PROSITE" id="PS51385"/>
    </source>
</evidence>
<dbReference type="GO" id="GO:0046872">
    <property type="term" value="F:metal ion binding"/>
    <property type="evidence" value="ECO:0007669"/>
    <property type="project" value="UniProtKB-UniRule"/>
</dbReference>
<evidence type="ECO:0000259" key="20">
    <source>
        <dbReference type="PROSITE" id="PS51383"/>
    </source>
</evidence>
<dbReference type="GO" id="GO:0046496">
    <property type="term" value="P:nicotinamide nucleotide metabolic process"/>
    <property type="evidence" value="ECO:0007669"/>
    <property type="project" value="UniProtKB-UniRule"/>
</dbReference>
<dbReference type="EC" id="4.2.1.136" evidence="19"/>
<feature type="binding site" evidence="18">
    <location>
        <position position="162"/>
    </location>
    <ligand>
        <name>(6S)-NADPHX</name>
        <dbReference type="ChEBI" id="CHEBI:64076"/>
    </ligand>
</feature>
<evidence type="ECO:0000256" key="4">
    <source>
        <dbReference type="ARBA" id="ARBA00009524"/>
    </source>
</evidence>
<feature type="binding site" evidence="17">
    <location>
        <position position="386"/>
    </location>
    <ligand>
        <name>(6S)-NADPHX</name>
        <dbReference type="ChEBI" id="CHEBI:64076"/>
    </ligand>
</feature>
<evidence type="ECO:0000256" key="17">
    <source>
        <dbReference type="HAMAP-Rule" id="MF_01965"/>
    </source>
</evidence>
<evidence type="ECO:0000256" key="18">
    <source>
        <dbReference type="HAMAP-Rule" id="MF_01966"/>
    </source>
</evidence>
<dbReference type="PROSITE" id="PS51383">
    <property type="entry name" value="YJEF_C_3"/>
    <property type="match status" value="1"/>
</dbReference>
<dbReference type="HAMAP" id="MF_01965">
    <property type="entry name" value="NADHX_dehydratase"/>
    <property type="match status" value="1"/>
</dbReference>
<dbReference type="InterPro" id="IPR000631">
    <property type="entry name" value="CARKD"/>
</dbReference>
<comment type="catalytic activity">
    <reaction evidence="1 18 19">
        <text>(6R)-NADHX = (6S)-NADHX</text>
        <dbReference type="Rhea" id="RHEA:32215"/>
        <dbReference type="ChEBI" id="CHEBI:64074"/>
        <dbReference type="ChEBI" id="CHEBI:64075"/>
        <dbReference type="EC" id="5.1.99.6"/>
    </reaction>
</comment>
<dbReference type="AlphaFoldDB" id="A0A1M6KRW3"/>
<evidence type="ECO:0000256" key="7">
    <source>
        <dbReference type="ARBA" id="ARBA00022840"/>
    </source>
</evidence>
<evidence type="ECO:0000256" key="19">
    <source>
        <dbReference type="PIRNR" id="PIRNR017184"/>
    </source>
</evidence>
<feature type="binding site" evidence="18">
    <location>
        <begin position="133"/>
        <end position="139"/>
    </location>
    <ligand>
        <name>(6S)-NADPHX</name>
        <dbReference type="ChEBI" id="CHEBI:64076"/>
    </ligand>
</feature>
<dbReference type="EMBL" id="FRAG01000004">
    <property type="protein sequence ID" value="SHJ61689.1"/>
    <property type="molecule type" value="Genomic_DNA"/>
</dbReference>
<dbReference type="Pfam" id="PF01256">
    <property type="entry name" value="Carb_kinase"/>
    <property type="match status" value="1"/>
</dbReference>
<feature type="binding site" evidence="18">
    <location>
        <position position="129"/>
    </location>
    <ligand>
        <name>K(+)</name>
        <dbReference type="ChEBI" id="CHEBI:29103"/>
    </ligand>
</feature>
<evidence type="ECO:0000256" key="15">
    <source>
        <dbReference type="ARBA" id="ARBA00048238"/>
    </source>
</evidence>
<comment type="similarity">
    <text evidence="17">Belongs to the NnrD/CARKD family.</text>
</comment>
<dbReference type="HAMAP" id="MF_01966">
    <property type="entry name" value="NADHX_epimerase"/>
    <property type="match status" value="1"/>
</dbReference>
<dbReference type="SUPFAM" id="SSF53613">
    <property type="entry name" value="Ribokinase-like"/>
    <property type="match status" value="1"/>
</dbReference>
<comment type="cofactor">
    <cofactor evidence="17">
        <name>Mg(2+)</name>
        <dbReference type="ChEBI" id="CHEBI:18420"/>
    </cofactor>
</comment>
<feature type="binding site" evidence="18">
    <location>
        <position position="58"/>
    </location>
    <ligand>
        <name>K(+)</name>
        <dbReference type="ChEBI" id="CHEBI:29103"/>
    </ligand>
</feature>
<dbReference type="InterPro" id="IPR030677">
    <property type="entry name" value="Nnr"/>
</dbReference>